<evidence type="ECO:0000313" key="1">
    <source>
        <dbReference type="EMBL" id="JAE02941.1"/>
    </source>
</evidence>
<dbReference type="EMBL" id="GBRH01194955">
    <property type="protein sequence ID" value="JAE02941.1"/>
    <property type="molecule type" value="Transcribed_RNA"/>
</dbReference>
<name>A0A0A9EYG7_ARUDO</name>
<dbReference type="AlphaFoldDB" id="A0A0A9EYG7"/>
<reference evidence="1" key="2">
    <citation type="journal article" date="2015" name="Data Brief">
        <title>Shoot transcriptome of the giant reed, Arundo donax.</title>
        <authorList>
            <person name="Barrero R.A."/>
            <person name="Guerrero F.D."/>
            <person name="Moolhuijzen P."/>
            <person name="Goolsby J.A."/>
            <person name="Tidwell J."/>
            <person name="Bellgard S.E."/>
            <person name="Bellgard M.I."/>
        </authorList>
    </citation>
    <scope>NUCLEOTIDE SEQUENCE</scope>
    <source>
        <tissue evidence="1">Shoot tissue taken approximately 20 cm above the soil surface</tissue>
    </source>
</reference>
<accession>A0A0A9EYG7</accession>
<sequence>MVKKGSVSKLISGYFLHIAQKGRAFD</sequence>
<organism evidence="1">
    <name type="scientific">Arundo donax</name>
    <name type="common">Giant reed</name>
    <name type="synonym">Donax arundinaceus</name>
    <dbReference type="NCBI Taxonomy" id="35708"/>
    <lineage>
        <taxon>Eukaryota</taxon>
        <taxon>Viridiplantae</taxon>
        <taxon>Streptophyta</taxon>
        <taxon>Embryophyta</taxon>
        <taxon>Tracheophyta</taxon>
        <taxon>Spermatophyta</taxon>
        <taxon>Magnoliopsida</taxon>
        <taxon>Liliopsida</taxon>
        <taxon>Poales</taxon>
        <taxon>Poaceae</taxon>
        <taxon>PACMAD clade</taxon>
        <taxon>Arundinoideae</taxon>
        <taxon>Arundineae</taxon>
        <taxon>Arundo</taxon>
    </lineage>
</organism>
<proteinExistence type="predicted"/>
<reference evidence="1" key="1">
    <citation type="submission" date="2014-09" db="EMBL/GenBank/DDBJ databases">
        <authorList>
            <person name="Magalhaes I.L.F."/>
            <person name="Oliveira U."/>
            <person name="Santos F.R."/>
            <person name="Vidigal T.H.D.A."/>
            <person name="Brescovit A.D."/>
            <person name="Santos A.J."/>
        </authorList>
    </citation>
    <scope>NUCLEOTIDE SEQUENCE</scope>
    <source>
        <tissue evidence="1">Shoot tissue taken approximately 20 cm above the soil surface</tissue>
    </source>
</reference>
<protein>
    <submittedName>
        <fullName evidence="1">Uncharacterized protein</fullName>
    </submittedName>
</protein>